<evidence type="ECO:0000256" key="5">
    <source>
        <dbReference type="SAM" id="Phobius"/>
    </source>
</evidence>
<feature type="transmembrane region" description="Helical" evidence="5">
    <location>
        <begin position="131"/>
        <end position="151"/>
    </location>
</feature>
<evidence type="ECO:0000256" key="4">
    <source>
        <dbReference type="ARBA" id="ARBA00023136"/>
    </source>
</evidence>
<feature type="transmembrane region" description="Helical" evidence="5">
    <location>
        <begin position="95"/>
        <end position="119"/>
    </location>
</feature>
<proteinExistence type="predicted"/>
<feature type="transmembrane region" description="Helical" evidence="5">
    <location>
        <begin position="20"/>
        <end position="50"/>
    </location>
</feature>
<gene>
    <name evidence="6" type="ORF">METZ01_LOCUS79784</name>
</gene>
<feature type="transmembrane region" description="Helical" evidence="5">
    <location>
        <begin position="158"/>
        <end position="181"/>
    </location>
</feature>
<evidence type="ECO:0000256" key="3">
    <source>
        <dbReference type="ARBA" id="ARBA00022989"/>
    </source>
</evidence>
<dbReference type="GO" id="GO:0046873">
    <property type="term" value="F:metal ion transmembrane transporter activity"/>
    <property type="evidence" value="ECO:0007669"/>
    <property type="project" value="InterPro"/>
</dbReference>
<feature type="transmembrane region" description="Helical" evidence="5">
    <location>
        <begin position="350"/>
        <end position="369"/>
    </location>
</feature>
<sequence>MNDTPQTLLERLKYIGPSVIVTGSVVGSGSIALTPLLGAAAGFALLWWLLISLWSKPVIQAEISRYIIVKKKTFLEAFSDMPGFKTTIQGKTTSWLVWFMFIGVIPSVAGMGGLAGAVAEAGNIMLPQISTQIWVVLCCFITWLILFWGSYQTLEKTLLVMVAFFSLVTLIIAISMQTTSYEIGITQILQGLTFSFPAEHVALALAVFGFTGISYGEIMAYTYWCLEKGYAKKEDYGIAETKSWIKVMQTDVWVTVIFITIGTVPFFLLGAGVLHPLGLYPPPDGDIIQTLLNMFTSILGYWAKWLFVVMAFFVLFSTLLSGTAAFTRTISDYLISTGLVLEKSQTRQKLIKLIAFLVPFFACFFYFVLPNPITLLLIAGVWAALGLPIVNIGALYLASKLDSEFQPKKSTKMFLWLTLVFQLSMALLIIYSQAKGFS</sequence>
<feature type="transmembrane region" description="Helical" evidence="5">
    <location>
        <begin position="375"/>
        <end position="398"/>
    </location>
</feature>
<keyword evidence="2 5" id="KW-0812">Transmembrane</keyword>
<feature type="transmembrane region" description="Helical" evidence="5">
    <location>
        <begin position="201"/>
        <end position="224"/>
    </location>
</feature>
<reference evidence="6" key="1">
    <citation type="submission" date="2018-05" db="EMBL/GenBank/DDBJ databases">
        <authorList>
            <person name="Lanie J.A."/>
            <person name="Ng W.-L."/>
            <person name="Kazmierczak K.M."/>
            <person name="Andrzejewski T.M."/>
            <person name="Davidsen T.M."/>
            <person name="Wayne K.J."/>
            <person name="Tettelin H."/>
            <person name="Glass J.I."/>
            <person name="Rusch D."/>
            <person name="Podicherti R."/>
            <person name="Tsui H.-C.T."/>
            <person name="Winkler M.E."/>
        </authorList>
    </citation>
    <scope>NUCLEOTIDE SEQUENCE</scope>
</reference>
<dbReference type="NCBIfam" id="NF037982">
    <property type="entry name" value="Nramp_1"/>
    <property type="match status" value="1"/>
</dbReference>
<evidence type="ECO:0008006" key="7">
    <source>
        <dbReference type="Google" id="ProtNLM"/>
    </source>
</evidence>
<evidence type="ECO:0000313" key="6">
    <source>
        <dbReference type="EMBL" id="SVA26930.1"/>
    </source>
</evidence>
<protein>
    <recommendedName>
        <fullName evidence="7">Amino acid transporter transmembrane domain-containing protein</fullName>
    </recommendedName>
</protein>
<keyword evidence="3 5" id="KW-1133">Transmembrane helix</keyword>
<dbReference type="EMBL" id="UINC01006336">
    <property type="protein sequence ID" value="SVA26930.1"/>
    <property type="molecule type" value="Genomic_DNA"/>
</dbReference>
<dbReference type="Pfam" id="PF01566">
    <property type="entry name" value="Nramp"/>
    <property type="match status" value="1"/>
</dbReference>
<keyword evidence="4 5" id="KW-0472">Membrane</keyword>
<feature type="transmembrane region" description="Helical" evidence="5">
    <location>
        <begin position="305"/>
        <end position="330"/>
    </location>
</feature>
<accession>A0A381UFL3</accession>
<organism evidence="6">
    <name type="scientific">marine metagenome</name>
    <dbReference type="NCBI Taxonomy" id="408172"/>
    <lineage>
        <taxon>unclassified sequences</taxon>
        <taxon>metagenomes</taxon>
        <taxon>ecological metagenomes</taxon>
    </lineage>
</organism>
<evidence type="ECO:0000256" key="2">
    <source>
        <dbReference type="ARBA" id="ARBA00022692"/>
    </source>
</evidence>
<name>A0A381UFL3_9ZZZZ</name>
<comment type="subcellular location">
    <subcellularLocation>
        <location evidence="1">Membrane</location>
        <topology evidence="1">Multi-pass membrane protein</topology>
    </subcellularLocation>
</comment>
<feature type="transmembrane region" description="Helical" evidence="5">
    <location>
        <begin position="252"/>
        <end position="274"/>
    </location>
</feature>
<dbReference type="AlphaFoldDB" id="A0A381UFL3"/>
<evidence type="ECO:0000256" key="1">
    <source>
        <dbReference type="ARBA" id="ARBA00004141"/>
    </source>
</evidence>
<feature type="transmembrane region" description="Helical" evidence="5">
    <location>
        <begin position="414"/>
        <end position="434"/>
    </location>
</feature>
<dbReference type="GO" id="GO:0016020">
    <property type="term" value="C:membrane"/>
    <property type="evidence" value="ECO:0007669"/>
    <property type="project" value="UniProtKB-SubCell"/>
</dbReference>
<dbReference type="InterPro" id="IPR001046">
    <property type="entry name" value="NRAMP_fam"/>
</dbReference>